<name>F0W216_9STRA</name>
<organism evidence="10">
    <name type="scientific">Albugo laibachii Nc14</name>
    <dbReference type="NCBI Taxonomy" id="890382"/>
    <lineage>
        <taxon>Eukaryota</taxon>
        <taxon>Sar</taxon>
        <taxon>Stramenopiles</taxon>
        <taxon>Oomycota</taxon>
        <taxon>Peronosporomycetes</taxon>
        <taxon>Albuginales</taxon>
        <taxon>Albuginaceae</taxon>
        <taxon>Albugo</taxon>
    </lineage>
</organism>
<feature type="domain" description="Myosin motor" evidence="9">
    <location>
        <begin position="94"/>
        <end position="927"/>
    </location>
</feature>
<dbReference type="GO" id="GO:0005524">
    <property type="term" value="F:ATP binding"/>
    <property type="evidence" value="ECO:0007669"/>
    <property type="project" value="UniProtKB-UniRule"/>
</dbReference>
<keyword evidence="7" id="KW-0175">Coiled coil</keyword>
<evidence type="ECO:0000259" key="9">
    <source>
        <dbReference type="PROSITE" id="PS51456"/>
    </source>
</evidence>
<dbReference type="Gene3D" id="1.20.120.720">
    <property type="entry name" value="Myosin VI head, motor domain, U50 subdomain"/>
    <property type="match status" value="1"/>
</dbReference>
<dbReference type="SUPFAM" id="SSF52540">
    <property type="entry name" value="P-loop containing nucleoside triphosphate hydrolases"/>
    <property type="match status" value="1"/>
</dbReference>
<evidence type="ECO:0000256" key="3">
    <source>
        <dbReference type="ARBA" id="ARBA00023123"/>
    </source>
</evidence>
<comment type="similarity">
    <text evidence="6">Belongs to the TRAFAC class myosin-kinesin ATPase superfamily. Myosin family.</text>
</comment>
<protein>
    <submittedName>
        <fullName evidence="10">Myosinlike protein putative</fullName>
    </submittedName>
</protein>
<dbReference type="Gene3D" id="1.20.58.530">
    <property type="match status" value="1"/>
</dbReference>
<evidence type="ECO:0000256" key="1">
    <source>
        <dbReference type="ARBA" id="ARBA00022741"/>
    </source>
</evidence>
<dbReference type="PROSITE" id="PS51456">
    <property type="entry name" value="MYOSIN_MOTOR"/>
    <property type="match status" value="1"/>
</dbReference>
<reference evidence="10" key="2">
    <citation type="submission" date="2011-02" db="EMBL/GenBank/DDBJ databases">
        <authorList>
            <person name="MacLean D."/>
        </authorList>
    </citation>
    <scope>NUCLEOTIDE SEQUENCE</scope>
</reference>
<dbReference type="CDD" id="cd14891">
    <property type="entry name" value="MYSc_Myo30"/>
    <property type="match status" value="1"/>
</dbReference>
<dbReference type="HOGENOM" id="CLU_272924_0_0_1"/>
<feature type="region of interest" description="Disordered" evidence="8">
    <location>
        <begin position="1261"/>
        <end position="1304"/>
    </location>
</feature>
<dbReference type="GO" id="GO:0005737">
    <property type="term" value="C:cytoplasm"/>
    <property type="evidence" value="ECO:0007669"/>
    <property type="project" value="TreeGrafter"/>
</dbReference>
<feature type="region of interest" description="Actin-binding" evidence="6">
    <location>
        <begin position="804"/>
        <end position="826"/>
    </location>
</feature>
<dbReference type="PRINTS" id="PR00193">
    <property type="entry name" value="MYOSINHEAVY"/>
</dbReference>
<reference evidence="10" key="1">
    <citation type="journal article" date="2011" name="PLoS Biol.">
        <title>Gene gain and loss during evolution of obligate parasitism in the white rust pathogen of Arabidopsis thaliana.</title>
        <authorList>
            <person name="Kemen E."/>
            <person name="Gardiner A."/>
            <person name="Schultz-Larsen T."/>
            <person name="Kemen A.C."/>
            <person name="Balmuth A.L."/>
            <person name="Robert-Seilaniantz A."/>
            <person name="Bailey K."/>
            <person name="Holub E."/>
            <person name="Studholme D.J."/>
            <person name="Maclean D."/>
            <person name="Jones J.D."/>
        </authorList>
    </citation>
    <scope>NUCLEOTIDE SEQUENCE</scope>
</reference>
<feature type="region of interest" description="Disordered" evidence="8">
    <location>
        <begin position="754"/>
        <end position="792"/>
    </location>
</feature>
<keyword evidence="2 6" id="KW-0067">ATP-binding</keyword>
<evidence type="ECO:0000256" key="2">
    <source>
        <dbReference type="ARBA" id="ARBA00022840"/>
    </source>
</evidence>
<feature type="coiled-coil region" evidence="7">
    <location>
        <begin position="1133"/>
        <end position="1223"/>
    </location>
</feature>
<dbReference type="PANTHER" id="PTHR13140">
    <property type="entry name" value="MYOSIN"/>
    <property type="match status" value="1"/>
</dbReference>
<dbReference type="InterPro" id="IPR000048">
    <property type="entry name" value="IQ_motif_EF-hand-BS"/>
</dbReference>
<dbReference type="InterPro" id="IPR001609">
    <property type="entry name" value="Myosin_head_motor_dom-like"/>
</dbReference>
<evidence type="ECO:0000256" key="7">
    <source>
        <dbReference type="SAM" id="Coils"/>
    </source>
</evidence>
<dbReference type="SMART" id="SM00242">
    <property type="entry name" value="MYSc"/>
    <property type="match status" value="1"/>
</dbReference>
<dbReference type="InterPro" id="IPR027417">
    <property type="entry name" value="P-loop_NTPase"/>
</dbReference>
<dbReference type="Gene3D" id="3.40.850.10">
    <property type="entry name" value="Kinesin motor domain"/>
    <property type="match status" value="1"/>
</dbReference>
<dbReference type="PANTHER" id="PTHR13140:SF845">
    <property type="entry name" value="MYOSIN-LIKE PROTEIN"/>
    <property type="match status" value="1"/>
</dbReference>
<feature type="binding site" evidence="6">
    <location>
        <begin position="189"/>
        <end position="196"/>
    </location>
    <ligand>
        <name>ATP</name>
        <dbReference type="ChEBI" id="CHEBI:30616"/>
    </ligand>
</feature>
<accession>F0W216</accession>
<evidence type="ECO:0000313" key="10">
    <source>
        <dbReference type="EMBL" id="CCA15095.1"/>
    </source>
</evidence>
<dbReference type="PROSITE" id="PS50096">
    <property type="entry name" value="IQ"/>
    <property type="match status" value="1"/>
</dbReference>
<sequence length="1355" mass="155990">MSHKKAINVSPSTAKDSSKTLSSDIRVGELYWKQDGSINWMLGQLIAVDLPKQTASFRLVNELTGEIVQESQSPVQEDVNLQEVRLLPANPLFSTAADMTHLRHLNEAAIAKNLEDRCLLQNQRPYTFMANVLIAVNPLKPLENPDKHLFIAQPLDQCPPHPYHIAECAYRQLCAIRAVMQNQSIIISGESGSGKTETSKIILDFLTTRAIRRSHGLSTASEDEFDSELTNNSLNCSSSSLHLALSYPISSRSSRGIEINGKPTSSATLGERLMETIPILESFGNAKTHWNHNSSRFGKYMRLQFSTTTHALNGALIETYLLEKSRLVNQPLGERNFHIFYELLASEEKHFLKEELHLTPNDPTKYSYLSQSIGQSVGKRALAESTYHQINDTENFRNLCKALLFVGIGDDVQQELFSIVAGLLHLGNVSFIEQETSEGVVSGIDTDNEQVVTSLANAADLLGVQAEELRDCMLMKRIATRGARRGSIYYVKRDVRTALYSRDTISKTIYEHVFNWLMVQCAQALDYDSARADVTPYIGVLDVFGFEDFEPKNRNSFEQLLINYANEALQSLFNTCIFEAEQDLYRKEHIYAPSNLTLTFPFPLPTGSDKPSRNSLLSATESDDNLLRPPTYSLTPEQNVIQYSNNSECLDLIASRHGGIFVTIDNVSRLPCPSDRKLNERLHTLFKRHPCFPTPHPRDLRFTFMIQHYAGTVTYHVDSFVDKNNNIISEQFEEVIRKSSCQILIEMTDRHRNQLSPRSGVSSLETESTANGVGHSDEKRRNSEMSSSKRLKGGSVSNIFSKQMKGLITELEGTSCNFVRCIKPNTQMKPGVFEKSFVVEQLRCSGTVQACEVLRVGLSTRILYAEIVDVYKNVLTTSILQQFESNERLFTQAMLWVYKVPNSAYRLGDTRLFLRTGKLDLLDQLLSPSLDSLDSKNIETQMLFYLHRKRWISLVTKVIVYNHFERIYISCKFRRKAVLIQSVARRWLAWRRIARLKKAVRAHQHWKRFLDKARIVHKFQDLPEEKMVLLNRLLKKPYLQHRQKWLLQWLGPLERVLYMQRRWKKLFLQYSARRGFVWVLNRVRRRQSILKIQLCFRCHVARKRVRKLRIARSVQRHWRVLFLKLRIARFFIRILERVHVRRLEEENEKLREEKLASCQEISALRKQIEKMKELYEEMEVECERGEYDIAAQQSQLDRLNAKLNAAQRELTALKSQRNTNETAPSYWERLVQFLTCSALSFESTNYNPLYIDSKLRDPRTNYSIRPNSPVLLHQRDGSSSSGQLTEESHARPPLMRRKSENQKRCHSEEESDKCACACHSFDARDGSHHRVISSLIKSDCGKHRPPRSYLRYSVS</sequence>
<keyword evidence="3 6" id="KW-0518">Myosin</keyword>
<keyword evidence="4 6" id="KW-0505">Motor protein</keyword>
<gene>
    <name evidence="10" type="primary">AlNc14C8G1092</name>
    <name evidence="10" type="ORF">ALNC14_012380</name>
</gene>
<dbReference type="GO" id="GO:0016020">
    <property type="term" value="C:membrane"/>
    <property type="evidence" value="ECO:0007669"/>
    <property type="project" value="TreeGrafter"/>
</dbReference>
<evidence type="ECO:0000256" key="6">
    <source>
        <dbReference type="PROSITE-ProRule" id="PRU00782"/>
    </source>
</evidence>
<dbReference type="Gene3D" id="1.10.10.820">
    <property type="match status" value="1"/>
</dbReference>
<dbReference type="SMART" id="SM00015">
    <property type="entry name" value="IQ"/>
    <property type="match status" value="2"/>
</dbReference>
<evidence type="ECO:0000256" key="8">
    <source>
        <dbReference type="SAM" id="MobiDB-lite"/>
    </source>
</evidence>
<keyword evidence="5 6" id="KW-0009">Actin-binding</keyword>
<dbReference type="GO" id="GO:0000146">
    <property type="term" value="F:microfilament motor activity"/>
    <property type="evidence" value="ECO:0007669"/>
    <property type="project" value="TreeGrafter"/>
</dbReference>
<dbReference type="GO" id="GO:0016459">
    <property type="term" value="C:myosin complex"/>
    <property type="evidence" value="ECO:0007669"/>
    <property type="project" value="UniProtKB-KW"/>
</dbReference>
<dbReference type="Pfam" id="PF00063">
    <property type="entry name" value="Myosin_head"/>
    <property type="match status" value="2"/>
</dbReference>
<keyword evidence="1 6" id="KW-0547">Nucleotide-binding</keyword>
<evidence type="ECO:0000256" key="5">
    <source>
        <dbReference type="ARBA" id="ARBA00023203"/>
    </source>
</evidence>
<dbReference type="GO" id="GO:0007015">
    <property type="term" value="P:actin filament organization"/>
    <property type="evidence" value="ECO:0007669"/>
    <property type="project" value="TreeGrafter"/>
</dbReference>
<evidence type="ECO:0000256" key="4">
    <source>
        <dbReference type="ARBA" id="ARBA00023175"/>
    </source>
</evidence>
<dbReference type="InterPro" id="IPR036961">
    <property type="entry name" value="Kinesin_motor_dom_sf"/>
</dbReference>
<dbReference type="Gene3D" id="1.20.5.4820">
    <property type="match status" value="1"/>
</dbReference>
<feature type="compositionally biased region" description="Polar residues" evidence="8">
    <location>
        <begin position="754"/>
        <end position="771"/>
    </location>
</feature>
<dbReference type="GO" id="GO:0051015">
    <property type="term" value="F:actin filament binding"/>
    <property type="evidence" value="ECO:0007669"/>
    <property type="project" value="TreeGrafter"/>
</dbReference>
<dbReference type="EMBL" id="FR824053">
    <property type="protein sequence ID" value="CCA15095.1"/>
    <property type="molecule type" value="Genomic_DNA"/>
</dbReference>
<proteinExistence type="inferred from homology"/>